<name>A0A225VU73_9STRA</name>
<evidence type="ECO:0000313" key="1">
    <source>
        <dbReference type="EMBL" id="OWZ08973.1"/>
    </source>
</evidence>
<comment type="caution">
    <text evidence="1">The sequence shown here is derived from an EMBL/GenBank/DDBJ whole genome shotgun (WGS) entry which is preliminary data.</text>
</comment>
<accession>A0A225VU73</accession>
<sequence length="88" mass="10207">MEMPDYFDDGTGRVCKLLRSLYGLKQAPLIWNQTLDKRFDNRCQRFVGTDVNIELVLHELRAKFQIKYLGSGMNLLHMEVSYVPGQAL</sequence>
<protein>
    <submittedName>
        <fullName evidence="1">Gag-pol Polyprotein</fullName>
    </submittedName>
</protein>
<proteinExistence type="predicted"/>
<evidence type="ECO:0000313" key="2">
    <source>
        <dbReference type="Proteomes" id="UP000198211"/>
    </source>
</evidence>
<dbReference type="Proteomes" id="UP000198211">
    <property type="component" value="Unassembled WGS sequence"/>
</dbReference>
<reference evidence="2" key="1">
    <citation type="submission" date="2017-03" db="EMBL/GenBank/DDBJ databases">
        <title>Phytopthora megakarya and P. palmivora, two closely related causual agents of cacao black pod achieved similar genome size and gene model numbers by different mechanisms.</title>
        <authorList>
            <person name="Ali S."/>
            <person name="Shao J."/>
            <person name="Larry D.J."/>
            <person name="Kronmiller B."/>
            <person name="Shen D."/>
            <person name="Strem M.D."/>
            <person name="Melnick R.L."/>
            <person name="Guiltinan M.J."/>
            <person name="Tyler B.M."/>
            <person name="Meinhardt L.W."/>
            <person name="Bailey B.A."/>
        </authorList>
    </citation>
    <scope>NUCLEOTIDE SEQUENCE [LARGE SCALE GENOMIC DNA]</scope>
    <source>
        <strain evidence="2">zdho120</strain>
    </source>
</reference>
<organism evidence="1 2">
    <name type="scientific">Phytophthora megakarya</name>
    <dbReference type="NCBI Taxonomy" id="4795"/>
    <lineage>
        <taxon>Eukaryota</taxon>
        <taxon>Sar</taxon>
        <taxon>Stramenopiles</taxon>
        <taxon>Oomycota</taxon>
        <taxon>Peronosporomycetes</taxon>
        <taxon>Peronosporales</taxon>
        <taxon>Peronosporaceae</taxon>
        <taxon>Phytophthora</taxon>
    </lineage>
</organism>
<dbReference type="AlphaFoldDB" id="A0A225VU73"/>
<dbReference type="EMBL" id="NBNE01002958">
    <property type="protein sequence ID" value="OWZ08973.1"/>
    <property type="molecule type" value="Genomic_DNA"/>
</dbReference>
<keyword evidence="2" id="KW-1185">Reference proteome</keyword>
<dbReference type="OrthoDB" id="1645289at2759"/>
<gene>
    <name evidence="1" type="ORF">PHMEG_00018394</name>
</gene>